<dbReference type="AlphaFoldDB" id="A0A177E9F6"/>
<evidence type="ECO:0000313" key="6">
    <source>
        <dbReference type="Proteomes" id="UP000076964"/>
    </source>
</evidence>
<dbReference type="Pfam" id="PF00037">
    <property type="entry name" value="Fer4"/>
    <property type="match status" value="2"/>
</dbReference>
<name>A0A177E9F6_9BACT</name>
<dbReference type="GO" id="GO:0046872">
    <property type="term" value="F:metal ion binding"/>
    <property type="evidence" value="ECO:0007669"/>
    <property type="project" value="UniProtKB-KW"/>
</dbReference>
<dbReference type="STRING" id="1795632.TH606_01155"/>
<keyword evidence="2" id="KW-0408">Iron</keyword>
<dbReference type="GO" id="GO:0051536">
    <property type="term" value="F:iron-sulfur cluster binding"/>
    <property type="evidence" value="ECO:0007669"/>
    <property type="project" value="UniProtKB-KW"/>
</dbReference>
<dbReference type="InterPro" id="IPR017900">
    <property type="entry name" value="4Fe4S_Fe_S_CS"/>
</dbReference>
<dbReference type="PROSITE" id="PS51379">
    <property type="entry name" value="4FE4S_FER_2"/>
    <property type="match status" value="2"/>
</dbReference>
<feature type="domain" description="4Fe-4S ferredoxin-type" evidence="4">
    <location>
        <begin position="86"/>
        <end position="115"/>
    </location>
</feature>
<protein>
    <submittedName>
        <fullName evidence="5">(4Fe-4S)-binding protein</fullName>
    </submittedName>
</protein>
<feature type="domain" description="4Fe-4S ferredoxin-type" evidence="4">
    <location>
        <begin position="60"/>
        <end position="85"/>
    </location>
</feature>
<evidence type="ECO:0000313" key="5">
    <source>
        <dbReference type="EMBL" id="OAG28594.1"/>
    </source>
</evidence>
<keyword evidence="1" id="KW-0479">Metal-binding</keyword>
<dbReference type="Pfam" id="PF01656">
    <property type="entry name" value="CbiA"/>
    <property type="match status" value="1"/>
</dbReference>
<dbReference type="OrthoDB" id="9778602at2"/>
<sequence>MKEILVLSGKGGTGKTTVCASLAVLLEENKVLADADVDAANLALFLRAKKIDEEGFKSGWEPIKNEELCTSCGICLEKCRFGAVREDFTFDPFLCEGCGVCAWFCPEEAITMEEKEVGKLLYSDTDYGPLVHAELYPGEENSGKLVIGVKRKAQEIAKQKGANLILIDGSPGVGCPVIASLSGVSAVLMVTEPTIAGLHDLERLKGLLDHFSISGYLIVNKADLNPEITQKLLGEETGFKPLGSVPYDPDVYGAIHAATPLPEYSSGPAVTALKEISQKVKKLIL</sequence>
<dbReference type="PROSITE" id="PS00198">
    <property type="entry name" value="4FE4S_FER_1"/>
    <property type="match status" value="1"/>
</dbReference>
<organism evidence="5 6">
    <name type="scientific">Thermodesulfatator autotrophicus</name>
    <dbReference type="NCBI Taxonomy" id="1795632"/>
    <lineage>
        <taxon>Bacteria</taxon>
        <taxon>Pseudomonadati</taxon>
        <taxon>Thermodesulfobacteriota</taxon>
        <taxon>Thermodesulfobacteria</taxon>
        <taxon>Thermodesulfobacteriales</taxon>
        <taxon>Thermodesulfatatoraceae</taxon>
        <taxon>Thermodesulfatator</taxon>
    </lineage>
</organism>
<accession>A0A177E9F6</accession>
<evidence type="ECO:0000256" key="1">
    <source>
        <dbReference type="ARBA" id="ARBA00022723"/>
    </source>
</evidence>
<comment type="caution">
    <text evidence="5">The sequence shown here is derived from an EMBL/GenBank/DDBJ whole genome shotgun (WGS) entry which is preliminary data.</text>
</comment>
<dbReference type="RefSeq" id="WP_068540761.1">
    <property type="nucleotide sequence ID" value="NZ_LSFI01000003.1"/>
</dbReference>
<dbReference type="Gene3D" id="3.30.70.20">
    <property type="match status" value="1"/>
</dbReference>
<dbReference type="Gene3D" id="3.40.50.300">
    <property type="entry name" value="P-loop containing nucleotide triphosphate hydrolases"/>
    <property type="match status" value="1"/>
</dbReference>
<dbReference type="CDD" id="cd03110">
    <property type="entry name" value="SIMIBI_bact_arch"/>
    <property type="match status" value="1"/>
</dbReference>
<dbReference type="InterPro" id="IPR017896">
    <property type="entry name" value="4Fe4S_Fe-S-bd"/>
</dbReference>
<gene>
    <name evidence="5" type="ORF">TH606_01155</name>
</gene>
<dbReference type="InterPro" id="IPR027417">
    <property type="entry name" value="P-loop_NTPase"/>
</dbReference>
<dbReference type="SUPFAM" id="SSF52540">
    <property type="entry name" value="P-loop containing nucleoside triphosphate hydrolases"/>
    <property type="match status" value="1"/>
</dbReference>
<evidence type="ECO:0000259" key="4">
    <source>
        <dbReference type="PROSITE" id="PS51379"/>
    </source>
</evidence>
<reference evidence="5 6" key="1">
    <citation type="submission" date="2016-02" db="EMBL/GenBank/DDBJ databases">
        <title>Draft genome sequence of Thermodesulfatator sp. S606.</title>
        <authorList>
            <person name="Lai Q."/>
            <person name="Cao J."/>
            <person name="Dupont S."/>
            <person name="Shao Z."/>
            <person name="Jebbar M."/>
            <person name="Alain K."/>
        </authorList>
    </citation>
    <scope>NUCLEOTIDE SEQUENCE [LARGE SCALE GENOMIC DNA]</scope>
    <source>
        <strain evidence="5 6">S606</strain>
    </source>
</reference>
<proteinExistence type="predicted"/>
<evidence type="ECO:0000256" key="3">
    <source>
        <dbReference type="ARBA" id="ARBA00023014"/>
    </source>
</evidence>
<dbReference type="EMBL" id="LSFI01000003">
    <property type="protein sequence ID" value="OAG28594.1"/>
    <property type="molecule type" value="Genomic_DNA"/>
</dbReference>
<evidence type="ECO:0000256" key="2">
    <source>
        <dbReference type="ARBA" id="ARBA00023004"/>
    </source>
</evidence>
<dbReference type="InterPro" id="IPR002586">
    <property type="entry name" value="CobQ/CobB/MinD/ParA_Nub-bd_dom"/>
</dbReference>
<dbReference type="Proteomes" id="UP000076964">
    <property type="component" value="Unassembled WGS sequence"/>
</dbReference>
<keyword evidence="3" id="KW-0411">Iron-sulfur</keyword>
<keyword evidence="6" id="KW-1185">Reference proteome</keyword>
<dbReference type="PANTHER" id="PTHR43534">
    <property type="entry name" value="MIND SUPERFAMILY P-LOOP ATPASE CONTAINING AN INSERTED FERREDOXIN DOMAIN"/>
    <property type="match status" value="1"/>
</dbReference>
<dbReference type="PANTHER" id="PTHR43534:SF1">
    <property type="entry name" value="4FE-4S CLUSTER CONTAINING PARA FAMILY ATPASE PROTEIN"/>
    <property type="match status" value="1"/>
</dbReference>